<organism evidence="1 4">
    <name type="scientific">Pediococcus damnosus</name>
    <dbReference type="NCBI Taxonomy" id="51663"/>
    <lineage>
        <taxon>Bacteria</taxon>
        <taxon>Bacillati</taxon>
        <taxon>Bacillota</taxon>
        <taxon>Bacilli</taxon>
        <taxon>Lactobacillales</taxon>
        <taxon>Lactobacillaceae</taxon>
        <taxon>Pediococcus</taxon>
    </lineage>
</organism>
<gene>
    <name evidence="1" type="ORF">ADU70_1364</name>
    <name evidence="2" type="ORF">ADU72_1335</name>
</gene>
<keyword evidence="3" id="KW-1185">Reference proteome</keyword>
<dbReference type="OrthoDB" id="2249664at2"/>
<reference evidence="3 4" key="1">
    <citation type="journal article" date="2016" name="PLoS ONE">
        <title>The Identification of Novel Diagnostic Marker Genes for the Detection of Beer Spoiling Pediococcus damnosus Strains Using the BlAst Diagnostic Gene findEr.</title>
        <authorList>
            <person name="Behr J."/>
            <person name="Geissler A.J."/>
            <person name="Schmid J."/>
            <person name="Zehe A."/>
            <person name="Vogel R.F."/>
        </authorList>
    </citation>
    <scope>NUCLEOTIDE SEQUENCE [LARGE SCALE GENOMIC DNA]</scope>
    <source>
        <strain evidence="1 4">TMW 2.1533</strain>
        <strain evidence="2 3">TMW 2.1535</strain>
    </source>
</reference>
<evidence type="ECO:0000313" key="3">
    <source>
        <dbReference type="Proteomes" id="UP000076244"/>
    </source>
</evidence>
<name>A0A0R2HUP4_9LACO</name>
<protein>
    <recommendedName>
        <fullName evidence="5">Extracellular protein</fullName>
    </recommendedName>
</protein>
<dbReference type="KEGG" id="pdm:ADU72_1335"/>
<dbReference type="AlphaFoldDB" id="A0A0R2HUP4"/>
<accession>A0A0R2HUP4</accession>
<evidence type="ECO:0000313" key="4">
    <source>
        <dbReference type="Proteomes" id="UP000076405"/>
    </source>
</evidence>
<evidence type="ECO:0000313" key="2">
    <source>
        <dbReference type="EMBL" id="AMV67266.1"/>
    </source>
</evidence>
<proteinExistence type="predicted"/>
<dbReference type="RefSeq" id="WP_056985949.1">
    <property type="nucleotide sequence ID" value="NZ_BAAAXI010000190.1"/>
</dbReference>
<dbReference type="Proteomes" id="UP000076405">
    <property type="component" value="Chromosome"/>
</dbReference>
<sequence length="214" mass="23679">MSKFSKLSKFLPIVGIMVFGLLFGAENSVSAKTVSALNGVRTSYNASKKVATFSGRTSSKFAINRVALTYNNGKKVYVNVHKGTFKISEKFQGYKTFTLYGTNKRNKRVTKVYKLGSNKYASQAPVILKLNHGNKNGNVALSVRAQKNSVVHVYNGSKKVGTVKGNGKTQTLQIKNLKNKTAHLRLNAKMNKLKTSQDTYTPRIKQGIIYQVSF</sequence>
<dbReference type="EMBL" id="CP012288">
    <property type="protein sequence ID" value="AMV67266.1"/>
    <property type="molecule type" value="Genomic_DNA"/>
</dbReference>
<dbReference type="EMBL" id="CP012275">
    <property type="protein sequence ID" value="AMV62850.1"/>
    <property type="molecule type" value="Genomic_DNA"/>
</dbReference>
<evidence type="ECO:0000313" key="1">
    <source>
        <dbReference type="EMBL" id="AMV62850.1"/>
    </source>
</evidence>
<evidence type="ECO:0008006" key="5">
    <source>
        <dbReference type="Google" id="ProtNLM"/>
    </source>
</evidence>
<dbReference type="Proteomes" id="UP000076244">
    <property type="component" value="Chromosome"/>
</dbReference>
<dbReference type="GeneID" id="57276604"/>